<name>A0A285PSV5_9FIRM</name>
<reference evidence="3" key="1">
    <citation type="submission" date="2017-09" db="EMBL/GenBank/DDBJ databases">
        <authorList>
            <person name="Shetty A S."/>
        </authorList>
    </citation>
    <scope>NUCLEOTIDE SEQUENCE [LARGE SCALE GENOMIC DNA]</scope>
</reference>
<evidence type="ECO:0000256" key="1">
    <source>
        <dbReference type="SAM" id="MobiDB-lite"/>
    </source>
</evidence>
<feature type="region of interest" description="Disordered" evidence="1">
    <location>
        <begin position="81"/>
        <end position="103"/>
    </location>
</feature>
<gene>
    <name evidence="2" type="ORF">EHLA_2065</name>
</gene>
<evidence type="ECO:0000313" key="3">
    <source>
        <dbReference type="Proteomes" id="UP000217549"/>
    </source>
</evidence>
<accession>A0A285PSV5</accession>
<sequence length="359" mass="42243">MNGHFERETETMERIRKLFAERDEEYAKKESLYKERKDALCRQETACEAKQEQLKKREEALAEKEKEYAGREAVLLAGEEKIEKEKENLKEEKERQEREKDHAMLQISILKEEARNEKLKAQRLSEEYENRLLLLNEGKVVLEQEREPSPDEILSLKEQCQTLQEKNEALERENEALKEEKERLQKEKGELFRKLMMAGNNYFPEKSDPVTEERTESRGQEVLTETAEMEMVVVENKEPDRGSAEDLTAGHLLDHLQQKGAECELLHAKAGEMVRMALHGLIVMVTFEDPPSFHIHKKVKQNRRVKQMLEKINIQGMEVKASYHMEEQEVVLTGQFDRQDSPAYLMEKIEETMKAYFAW</sequence>
<keyword evidence="3" id="KW-1185">Reference proteome</keyword>
<organism evidence="2 3">
    <name type="scientific">Anaerobutyricum hallii</name>
    <dbReference type="NCBI Taxonomy" id="39488"/>
    <lineage>
        <taxon>Bacteria</taxon>
        <taxon>Bacillati</taxon>
        <taxon>Bacillota</taxon>
        <taxon>Clostridia</taxon>
        <taxon>Lachnospirales</taxon>
        <taxon>Lachnospiraceae</taxon>
        <taxon>Anaerobutyricum</taxon>
    </lineage>
</organism>
<protein>
    <submittedName>
        <fullName evidence="2">Consensus disorder prediction</fullName>
    </submittedName>
</protein>
<dbReference type="KEGG" id="ehl:EHLA_2065"/>
<dbReference type="EMBL" id="LT907978">
    <property type="protein sequence ID" value="SOB72698.1"/>
    <property type="molecule type" value="Genomic_DNA"/>
</dbReference>
<dbReference type="AlphaFoldDB" id="A0A285PSV5"/>
<evidence type="ECO:0000313" key="2">
    <source>
        <dbReference type="EMBL" id="SOB72698.1"/>
    </source>
</evidence>
<dbReference type="RefSeq" id="WP_096240697.1">
    <property type="nucleotide sequence ID" value="NZ_LT907978.1"/>
</dbReference>
<dbReference type="Proteomes" id="UP000217549">
    <property type="component" value="Chromosome I"/>
</dbReference>
<proteinExistence type="predicted"/>